<dbReference type="CDD" id="cd12254">
    <property type="entry name" value="RRM_hnRNPH_ESRPs_RBM12_like"/>
    <property type="match status" value="2"/>
</dbReference>
<feature type="domain" description="RRM" evidence="5">
    <location>
        <begin position="133"/>
        <end position="207"/>
    </location>
</feature>
<gene>
    <name evidence="6" type="ORF">QVD17_37061</name>
</gene>
<name>A0AAD8NHZ9_TARER</name>
<dbReference type="InterPro" id="IPR012677">
    <property type="entry name" value="Nucleotide-bd_a/b_plait_sf"/>
</dbReference>
<evidence type="ECO:0000256" key="1">
    <source>
        <dbReference type="ARBA" id="ARBA00022737"/>
    </source>
</evidence>
<dbReference type="InterPro" id="IPR000504">
    <property type="entry name" value="RRM_dom"/>
</dbReference>
<organism evidence="6 7">
    <name type="scientific">Tagetes erecta</name>
    <name type="common">African marigold</name>
    <dbReference type="NCBI Taxonomy" id="13708"/>
    <lineage>
        <taxon>Eukaryota</taxon>
        <taxon>Viridiplantae</taxon>
        <taxon>Streptophyta</taxon>
        <taxon>Embryophyta</taxon>
        <taxon>Tracheophyta</taxon>
        <taxon>Spermatophyta</taxon>
        <taxon>Magnoliopsida</taxon>
        <taxon>eudicotyledons</taxon>
        <taxon>Gunneridae</taxon>
        <taxon>Pentapetalae</taxon>
        <taxon>asterids</taxon>
        <taxon>campanulids</taxon>
        <taxon>Asterales</taxon>
        <taxon>Asteraceae</taxon>
        <taxon>Asteroideae</taxon>
        <taxon>Heliantheae alliance</taxon>
        <taxon>Tageteae</taxon>
        <taxon>Tagetes</taxon>
    </lineage>
</organism>
<reference evidence="6" key="1">
    <citation type="journal article" date="2023" name="bioRxiv">
        <title>Improved chromosome-level genome assembly for marigold (Tagetes erecta).</title>
        <authorList>
            <person name="Jiang F."/>
            <person name="Yuan L."/>
            <person name="Wang S."/>
            <person name="Wang H."/>
            <person name="Xu D."/>
            <person name="Wang A."/>
            <person name="Fan W."/>
        </authorList>
    </citation>
    <scope>NUCLEOTIDE SEQUENCE</scope>
    <source>
        <strain evidence="6">WSJ</strain>
        <tissue evidence="6">Leaf</tissue>
    </source>
</reference>
<comment type="caution">
    <text evidence="6">The sequence shown here is derived from an EMBL/GenBank/DDBJ whole genome shotgun (WGS) entry which is preliminary data.</text>
</comment>
<evidence type="ECO:0000256" key="3">
    <source>
        <dbReference type="PROSITE-ProRule" id="PRU00176"/>
    </source>
</evidence>
<evidence type="ECO:0000259" key="5">
    <source>
        <dbReference type="PROSITE" id="PS50102"/>
    </source>
</evidence>
<evidence type="ECO:0000313" key="6">
    <source>
        <dbReference type="EMBL" id="KAK1410524.1"/>
    </source>
</evidence>
<protein>
    <recommendedName>
        <fullName evidence="5">RRM domain-containing protein</fullName>
    </recommendedName>
</protein>
<keyword evidence="2 3" id="KW-0694">RNA-binding</keyword>
<dbReference type="InterPro" id="IPR050666">
    <property type="entry name" value="ESRP"/>
</dbReference>
<dbReference type="PANTHER" id="PTHR13976">
    <property type="entry name" value="HETEROGENEOUS NUCLEAR RIBONUCLEOPROTEIN-RELATED"/>
    <property type="match status" value="1"/>
</dbReference>
<keyword evidence="7" id="KW-1185">Reference proteome</keyword>
<dbReference type="InterPro" id="IPR035979">
    <property type="entry name" value="RBD_domain_sf"/>
</dbReference>
<dbReference type="EMBL" id="JAUHHV010000010">
    <property type="protein sequence ID" value="KAK1410524.1"/>
    <property type="molecule type" value="Genomic_DNA"/>
</dbReference>
<feature type="domain" description="RRM" evidence="5">
    <location>
        <begin position="251"/>
        <end position="328"/>
    </location>
</feature>
<evidence type="ECO:0000313" key="7">
    <source>
        <dbReference type="Proteomes" id="UP001229421"/>
    </source>
</evidence>
<dbReference type="SUPFAM" id="SSF54928">
    <property type="entry name" value="RNA-binding domain, RBD"/>
    <property type="match status" value="2"/>
</dbReference>
<dbReference type="SMART" id="SM00360">
    <property type="entry name" value="RRM"/>
    <property type="match status" value="2"/>
</dbReference>
<feature type="compositionally biased region" description="Low complexity" evidence="4">
    <location>
        <begin position="26"/>
        <end position="41"/>
    </location>
</feature>
<accession>A0AAD8NHZ9</accession>
<sequence>MTKMSLRTILTIKSFEKQNPSPPPSSTITTTTSLPLQLSPPSTAVKLPATVTYHQTKKINSDRITLASIQPSRDMYGSRGGMYGSGGVSDGYEVGSKRRRMMDSNPYFAVSSGSSGGYNPYDHTGGFAPVAFPVVRLRGLPFNCTEADIFKFFPGLEIVDLLLVNKGGKFSGDAFVVFSRPIQADLAVQKNRQNMGRRYVEVFKCKKQEYYYAVAAELGYDGGNYDYDYRGSPPRSRSKKVKDKDQMEYTEILKLRGLPFTVTKADLVEFFKDFRVADEKVHIACRADGKVTGEAYVTFESVDVAKQAMSKDRYMIGSRYVELFPSTPDEARRAESRSRQ</sequence>
<evidence type="ECO:0000256" key="2">
    <source>
        <dbReference type="ARBA" id="ARBA00022884"/>
    </source>
</evidence>
<dbReference type="Pfam" id="PF00076">
    <property type="entry name" value="RRM_1"/>
    <property type="match status" value="2"/>
</dbReference>
<dbReference type="PROSITE" id="PS50102">
    <property type="entry name" value="RRM"/>
    <property type="match status" value="2"/>
</dbReference>
<proteinExistence type="predicted"/>
<dbReference type="GO" id="GO:0003723">
    <property type="term" value="F:RNA binding"/>
    <property type="evidence" value="ECO:0007669"/>
    <property type="project" value="UniProtKB-UniRule"/>
</dbReference>
<evidence type="ECO:0000256" key="4">
    <source>
        <dbReference type="SAM" id="MobiDB-lite"/>
    </source>
</evidence>
<dbReference type="Gene3D" id="3.30.70.330">
    <property type="match status" value="2"/>
</dbReference>
<keyword evidence="1" id="KW-0677">Repeat</keyword>
<dbReference type="Proteomes" id="UP001229421">
    <property type="component" value="Unassembled WGS sequence"/>
</dbReference>
<feature type="region of interest" description="Disordered" evidence="4">
    <location>
        <begin position="16"/>
        <end position="41"/>
    </location>
</feature>
<dbReference type="AlphaFoldDB" id="A0AAD8NHZ9"/>